<dbReference type="RefSeq" id="WP_066987651.1">
    <property type="nucleotide sequence ID" value="NZ_LUUI01000160.1"/>
</dbReference>
<dbReference type="OrthoDB" id="9795612at2"/>
<evidence type="ECO:0000256" key="3">
    <source>
        <dbReference type="ARBA" id="ARBA00020042"/>
    </source>
</evidence>
<evidence type="ECO:0000256" key="1">
    <source>
        <dbReference type="ARBA" id="ARBA00004377"/>
    </source>
</evidence>
<dbReference type="PRINTS" id="PR00813">
    <property type="entry name" value="BCTERIALGSPG"/>
</dbReference>
<name>A0A177MWJ3_9GAMM</name>
<dbReference type="GO" id="GO:0005886">
    <property type="term" value="C:plasma membrane"/>
    <property type="evidence" value="ECO:0007669"/>
    <property type="project" value="UniProtKB-SubCell"/>
</dbReference>
<dbReference type="InterPro" id="IPR013545">
    <property type="entry name" value="T2SS_protein-GspG_C"/>
</dbReference>
<dbReference type="PANTHER" id="PTHR30093:SF45">
    <property type="entry name" value="TYPE II SECRETION SYSTEM CORE PROTEIN G"/>
    <property type="match status" value="1"/>
</dbReference>
<evidence type="ECO:0000256" key="4">
    <source>
        <dbReference type="ARBA" id="ARBA00022475"/>
    </source>
</evidence>
<evidence type="ECO:0000256" key="8">
    <source>
        <dbReference type="ARBA" id="ARBA00022989"/>
    </source>
</evidence>
<evidence type="ECO:0000259" key="12">
    <source>
        <dbReference type="Pfam" id="PF08334"/>
    </source>
</evidence>
<keyword evidence="14" id="KW-1185">Reference proteome</keyword>
<organism evidence="13 14">
    <name type="scientific">Methylomonas lenta</name>
    <dbReference type="NCBI Taxonomy" id="980561"/>
    <lineage>
        <taxon>Bacteria</taxon>
        <taxon>Pseudomonadati</taxon>
        <taxon>Pseudomonadota</taxon>
        <taxon>Gammaproteobacteria</taxon>
        <taxon>Methylococcales</taxon>
        <taxon>Methylococcaceae</taxon>
        <taxon>Methylomonas</taxon>
    </lineage>
</organism>
<dbReference type="NCBIfam" id="TIGR02532">
    <property type="entry name" value="IV_pilin_GFxxxE"/>
    <property type="match status" value="1"/>
</dbReference>
<keyword evidence="9 11" id="KW-0472">Membrane</keyword>
<dbReference type="Gene3D" id="3.30.700.10">
    <property type="entry name" value="Glycoprotein, Type 4 Pilin"/>
    <property type="match status" value="1"/>
</dbReference>
<dbReference type="InterPro" id="IPR010054">
    <property type="entry name" value="Type2_sec_GspG"/>
</dbReference>
<evidence type="ECO:0000313" key="14">
    <source>
        <dbReference type="Proteomes" id="UP000078476"/>
    </source>
</evidence>
<dbReference type="Pfam" id="PF07963">
    <property type="entry name" value="N_methyl"/>
    <property type="match status" value="1"/>
</dbReference>
<dbReference type="Proteomes" id="UP000078476">
    <property type="component" value="Unassembled WGS sequence"/>
</dbReference>
<proteinExistence type="inferred from homology"/>
<dbReference type="NCBIfam" id="TIGR01710">
    <property type="entry name" value="typeII_sec_gspG"/>
    <property type="match status" value="1"/>
</dbReference>
<evidence type="ECO:0000256" key="2">
    <source>
        <dbReference type="ARBA" id="ARBA00009984"/>
    </source>
</evidence>
<dbReference type="InterPro" id="IPR012902">
    <property type="entry name" value="N_methyl_site"/>
</dbReference>
<evidence type="ECO:0000256" key="6">
    <source>
        <dbReference type="ARBA" id="ARBA00022519"/>
    </source>
</evidence>
<dbReference type="PANTHER" id="PTHR30093">
    <property type="entry name" value="GENERAL SECRETION PATHWAY PROTEIN G"/>
    <property type="match status" value="1"/>
</dbReference>
<comment type="caution">
    <text evidence="13">The sequence shown here is derived from an EMBL/GenBank/DDBJ whole genome shotgun (WGS) entry which is preliminary data.</text>
</comment>
<evidence type="ECO:0000256" key="5">
    <source>
        <dbReference type="ARBA" id="ARBA00022481"/>
    </source>
</evidence>
<sequence length="141" mass="15794">MQHNLSRLRGFTLLELLVVLGIIALLAGIVGPQVMKHMGASKTKAAKVQIEDLSAALDMYKLDEGRYPTQQQGLSALVIKPTDAKRWNGPYLRKEKVPQDPWMIDYHYVYPGQHGSFDVFSYGADETEGGEGEDQDINSWE</sequence>
<keyword evidence="7 11" id="KW-0812">Transmembrane</keyword>
<dbReference type="Pfam" id="PF08334">
    <property type="entry name" value="T2SSG"/>
    <property type="match status" value="1"/>
</dbReference>
<dbReference type="STRING" id="980561.A1359_01960"/>
<dbReference type="InterPro" id="IPR045584">
    <property type="entry name" value="Pilin-like"/>
</dbReference>
<comment type="subcellular location">
    <subcellularLocation>
        <location evidence="1">Cell inner membrane</location>
        <topology evidence="1">Single-pass membrane protein</topology>
    </subcellularLocation>
</comment>
<dbReference type="GO" id="GO:0015627">
    <property type="term" value="C:type II protein secretion system complex"/>
    <property type="evidence" value="ECO:0007669"/>
    <property type="project" value="InterPro"/>
</dbReference>
<reference evidence="13 14" key="1">
    <citation type="submission" date="2016-03" db="EMBL/GenBank/DDBJ databases">
        <authorList>
            <person name="Ploux O."/>
        </authorList>
    </citation>
    <scope>NUCLEOTIDE SEQUENCE [LARGE SCALE GENOMIC DNA]</scope>
    <source>
        <strain evidence="13 14">R-45370</strain>
    </source>
</reference>
<dbReference type="GO" id="GO:0015628">
    <property type="term" value="P:protein secretion by the type II secretion system"/>
    <property type="evidence" value="ECO:0007669"/>
    <property type="project" value="InterPro"/>
</dbReference>
<dbReference type="PROSITE" id="PS00409">
    <property type="entry name" value="PROKAR_NTER_METHYL"/>
    <property type="match status" value="1"/>
</dbReference>
<protein>
    <recommendedName>
        <fullName evidence="3">Type II secretion system core protein G</fullName>
    </recommendedName>
</protein>
<feature type="region of interest" description="Disordered" evidence="10">
    <location>
        <begin position="121"/>
        <end position="141"/>
    </location>
</feature>
<gene>
    <name evidence="13" type="ORF">A1359_01960</name>
</gene>
<accession>A0A177MWJ3</accession>
<dbReference type="SUPFAM" id="SSF54523">
    <property type="entry name" value="Pili subunits"/>
    <property type="match status" value="1"/>
</dbReference>
<feature type="compositionally biased region" description="Acidic residues" evidence="10">
    <location>
        <begin position="125"/>
        <end position="141"/>
    </location>
</feature>
<dbReference type="AlphaFoldDB" id="A0A177MWJ3"/>
<feature type="domain" description="Type II secretion system protein GspG C-terminal" evidence="12">
    <location>
        <begin position="33"/>
        <end position="140"/>
    </location>
</feature>
<keyword evidence="8 11" id="KW-1133">Transmembrane helix</keyword>
<evidence type="ECO:0000256" key="9">
    <source>
        <dbReference type="ARBA" id="ARBA00023136"/>
    </source>
</evidence>
<evidence type="ECO:0000256" key="10">
    <source>
        <dbReference type="SAM" id="MobiDB-lite"/>
    </source>
</evidence>
<evidence type="ECO:0000313" key="13">
    <source>
        <dbReference type="EMBL" id="OAI10078.1"/>
    </source>
</evidence>
<comment type="similarity">
    <text evidence="2">Belongs to the GSP G family.</text>
</comment>
<dbReference type="InterPro" id="IPR000983">
    <property type="entry name" value="Bac_GSPG_pilin"/>
</dbReference>
<keyword evidence="5" id="KW-0488">Methylation</keyword>
<evidence type="ECO:0000256" key="11">
    <source>
        <dbReference type="SAM" id="Phobius"/>
    </source>
</evidence>
<keyword evidence="4" id="KW-1003">Cell membrane</keyword>
<evidence type="ECO:0000256" key="7">
    <source>
        <dbReference type="ARBA" id="ARBA00022692"/>
    </source>
</evidence>
<dbReference type="EMBL" id="LUUI01000160">
    <property type="protein sequence ID" value="OAI10078.1"/>
    <property type="molecule type" value="Genomic_DNA"/>
</dbReference>
<feature type="transmembrane region" description="Helical" evidence="11">
    <location>
        <begin position="12"/>
        <end position="31"/>
    </location>
</feature>
<keyword evidence="6" id="KW-0997">Cell inner membrane</keyword>